<evidence type="ECO:0000256" key="1">
    <source>
        <dbReference type="SAM" id="MobiDB-lite"/>
    </source>
</evidence>
<feature type="region of interest" description="Disordered" evidence="1">
    <location>
        <begin position="162"/>
        <end position="260"/>
    </location>
</feature>
<feature type="compositionally biased region" description="Polar residues" evidence="1">
    <location>
        <begin position="214"/>
        <end position="236"/>
    </location>
</feature>
<dbReference type="EMBL" id="LWDG02000420">
    <property type="protein sequence ID" value="KAE8265870.1"/>
    <property type="molecule type" value="Genomic_DNA"/>
</dbReference>
<accession>A0A8X7N5C4</accession>
<proteinExistence type="predicted"/>
<evidence type="ECO:0000313" key="2">
    <source>
        <dbReference type="EMBL" id="KAE8265870.1"/>
    </source>
</evidence>
<organism evidence="2 3">
    <name type="scientific">Tilletia walkeri</name>
    <dbReference type="NCBI Taxonomy" id="117179"/>
    <lineage>
        <taxon>Eukaryota</taxon>
        <taxon>Fungi</taxon>
        <taxon>Dikarya</taxon>
        <taxon>Basidiomycota</taxon>
        <taxon>Ustilaginomycotina</taxon>
        <taxon>Exobasidiomycetes</taxon>
        <taxon>Tilletiales</taxon>
        <taxon>Tilletiaceae</taxon>
        <taxon>Tilletia</taxon>
    </lineage>
</organism>
<evidence type="ECO:0000313" key="3">
    <source>
        <dbReference type="Proteomes" id="UP000078113"/>
    </source>
</evidence>
<dbReference type="AlphaFoldDB" id="A0A8X7N5C4"/>
<gene>
    <name evidence="2" type="ORF">A4X09_0g6478</name>
</gene>
<keyword evidence="3" id="KW-1185">Reference proteome</keyword>
<comment type="caution">
    <text evidence="2">The sequence shown here is derived from an EMBL/GenBank/DDBJ whole genome shotgun (WGS) entry which is preliminary data.</text>
</comment>
<dbReference type="Proteomes" id="UP000078113">
    <property type="component" value="Unassembled WGS sequence"/>
</dbReference>
<protein>
    <submittedName>
        <fullName evidence="2">Uncharacterized protein</fullName>
    </submittedName>
</protein>
<name>A0A8X7N5C4_9BASI</name>
<feature type="region of interest" description="Disordered" evidence="1">
    <location>
        <begin position="121"/>
        <end position="147"/>
    </location>
</feature>
<feature type="compositionally biased region" description="Low complexity" evidence="1">
    <location>
        <begin position="171"/>
        <end position="184"/>
    </location>
</feature>
<reference evidence="2" key="2">
    <citation type="journal article" date="2019" name="IMA Fungus">
        <title>Genome sequencing and comparison of five Tilletia species to identify candidate genes for the detection of regulated species infecting wheat.</title>
        <authorList>
            <person name="Nguyen H.D.T."/>
            <person name="Sultana T."/>
            <person name="Kesanakurti P."/>
            <person name="Hambleton S."/>
        </authorList>
    </citation>
    <scope>NUCLEOTIDE SEQUENCE</scope>
    <source>
        <strain evidence="2">DAOMC 236422</strain>
    </source>
</reference>
<sequence>MLRAISAAIFPPGQAENADQVRQRITGIVKKYHDELRAMSITGQGLLLEEMYDGHIKNAREELLSRCPWWDTMHEMMRDRGSSEPEELVTGAGSIYSQPTPSLTPTQGTTVIDSVDDFSVDGIPEPSLRPRSGIRKRPNDLGFNFEDEDMEDVTDLEQAIGTTASQSSVNTPSTSRTTLPLPSRASTSRTTLPLPNRARPLPPLGQLAGDASRNPMNKNSVGSSIPSASNTRSASPGPTPLQDKGKTPVRGGSPLKHPKLARQTRLPKLQPARVTLTTPWTIIRVIFKNNGSFAFRQPLSESRPRD</sequence>
<reference evidence="2" key="1">
    <citation type="submission" date="2016-04" db="EMBL/GenBank/DDBJ databases">
        <authorList>
            <person name="Nguyen H.D."/>
            <person name="Samba Siva P."/>
            <person name="Cullis J."/>
            <person name="Levesque C.A."/>
            <person name="Hambleton S."/>
        </authorList>
    </citation>
    <scope>NUCLEOTIDE SEQUENCE</scope>
    <source>
        <strain evidence="2">DAOMC 236422</strain>
    </source>
</reference>